<feature type="domain" description="C2H2-type" evidence="12">
    <location>
        <begin position="798"/>
        <end position="825"/>
    </location>
</feature>
<feature type="domain" description="C2H2-type" evidence="12">
    <location>
        <begin position="574"/>
        <end position="601"/>
    </location>
</feature>
<evidence type="ECO:0000256" key="7">
    <source>
        <dbReference type="ARBA" id="ARBA00023015"/>
    </source>
</evidence>
<keyword evidence="7" id="KW-0805">Transcription regulation</keyword>
<feature type="domain" description="KRAB" evidence="13">
    <location>
        <begin position="34"/>
        <end position="105"/>
    </location>
</feature>
<keyword evidence="5 11" id="KW-0863">Zinc-finger</keyword>
<feature type="domain" description="C2H2-type" evidence="12">
    <location>
        <begin position="490"/>
        <end position="519"/>
    </location>
</feature>
<dbReference type="Pfam" id="PF00096">
    <property type="entry name" value="zf-C2H2"/>
    <property type="match status" value="12"/>
</dbReference>
<dbReference type="InterPro" id="IPR050752">
    <property type="entry name" value="C2H2-ZF_domain"/>
</dbReference>
<dbReference type="PROSITE" id="PS50157">
    <property type="entry name" value="ZINC_FINGER_C2H2_2"/>
    <property type="match status" value="15"/>
</dbReference>
<keyword evidence="10" id="KW-0539">Nucleus</keyword>
<keyword evidence="4" id="KW-0677">Repeat</keyword>
<dbReference type="Gene3D" id="3.30.160.60">
    <property type="entry name" value="Classic Zinc Finger"/>
    <property type="match status" value="17"/>
</dbReference>
<feature type="domain" description="C2H2-type" evidence="12">
    <location>
        <begin position="686"/>
        <end position="713"/>
    </location>
</feature>
<feature type="domain" description="C2H2-type" evidence="12">
    <location>
        <begin position="826"/>
        <end position="853"/>
    </location>
</feature>
<evidence type="ECO:0000259" key="12">
    <source>
        <dbReference type="PROSITE" id="PS50157"/>
    </source>
</evidence>
<dbReference type="InterPro" id="IPR001909">
    <property type="entry name" value="KRAB"/>
</dbReference>
<dbReference type="SMART" id="SM00349">
    <property type="entry name" value="KRAB"/>
    <property type="match status" value="1"/>
</dbReference>
<evidence type="ECO:0000256" key="3">
    <source>
        <dbReference type="ARBA" id="ARBA00022723"/>
    </source>
</evidence>
<dbReference type="SUPFAM" id="SSF57667">
    <property type="entry name" value="beta-beta-alpha zinc fingers"/>
    <property type="match status" value="10"/>
</dbReference>
<evidence type="ECO:0000256" key="11">
    <source>
        <dbReference type="PROSITE-ProRule" id="PRU00042"/>
    </source>
</evidence>
<evidence type="ECO:0000256" key="9">
    <source>
        <dbReference type="ARBA" id="ARBA00023163"/>
    </source>
</evidence>
<evidence type="ECO:0000256" key="1">
    <source>
        <dbReference type="ARBA" id="ARBA00004123"/>
    </source>
</evidence>
<dbReference type="SMART" id="SM00355">
    <property type="entry name" value="ZnF_C2H2"/>
    <property type="match status" value="15"/>
</dbReference>
<feature type="domain" description="C2H2-type" evidence="12">
    <location>
        <begin position="523"/>
        <end position="545"/>
    </location>
</feature>
<feature type="domain" description="C2H2-type" evidence="12">
    <location>
        <begin position="630"/>
        <end position="657"/>
    </location>
</feature>
<keyword evidence="6" id="KW-0862">Zinc</keyword>
<proteinExistence type="inferred from homology"/>
<dbReference type="CDD" id="cd07765">
    <property type="entry name" value="KRAB_A-box"/>
    <property type="match status" value="1"/>
</dbReference>
<feature type="domain" description="C2H2-type" evidence="12">
    <location>
        <begin position="742"/>
        <end position="769"/>
    </location>
</feature>
<feature type="domain" description="C2H2-type" evidence="12">
    <location>
        <begin position="882"/>
        <end position="909"/>
    </location>
</feature>
<dbReference type="InterPro" id="IPR036236">
    <property type="entry name" value="Znf_C2H2_sf"/>
</dbReference>
<feature type="domain" description="C2H2-type" evidence="12">
    <location>
        <begin position="854"/>
        <end position="881"/>
    </location>
</feature>
<gene>
    <name evidence="15" type="primary">ZNF112</name>
</gene>
<keyword evidence="9" id="KW-0804">Transcription</keyword>
<sequence>MNYSPAASPVHGVLQVSAFPQEKDKKMMKFQEPVSFKDVAVVFTEEELGLLDSAQRKLYQEVMLENFRNLLLVGNQPFKPELIFQLEREELLMMETQRGGCSGTKSPHNMESIQEVGLSCFSPKEFSTWQSWQQGAGKLTGCQDSMRNFQENISPLQKQGDSPCQVWAGIPIQISEDENYVLTHTGDGSNDIKSQEFPSWRAHHSWRKMYLTESRNYQCQCQQVSMENGFCKPDSISWISHHSDILGVHRTEKNSSCHDCGEDVMKVSLLNHIQTGQKPYPGNEYRKAFSDESSSEVHQQLDLEGKPHTYSPCEKDCSYRSVLHIHQSVCGGDHCVFENLHLQSHQKGHAKEKLFKCEYSESINQCSFHNTYELIPRGETSDRCSMYEKGFSHSLNLSSIVRIYIEEESHESEKNGNVFNENSCLQAHQKIHTEEKRYTDVECEKGFICNSDLNIQHRVHMEEIPYNSEANGFSLGSHFQDLQIVHTREQPCKHYTCGNSFSQSSYLQGHQKIHIGEKPFKACGNGFNWNSKLKDHQRVHTGEKPYKCSACGKGFSHRSVLNVHQRIHTGEKPYKCEECDKGFSRSSYLQAHQRVHTGEKPYKCEACGKGFSRNSYLQGHQRVHTGEKPYKCEACGKGFSRSSHLQGHQRVHTGEKPFKCEECGKGFSWSFNLQIHQRVHTGEKPYKCGECEKGFSKASTLLAHQRVHTGEKPYQCDECGKSFSQRSYLQSHQSVHTGERPYICEVCGKGFSQRAYLQGHQRVHTRVKPYKCEMCGKGFSQSSRLEAHRRVHTGGKPYKCAVCTKGFSESSRLQAHQRVHTEGRPYKCEQCGKGFSGFSSLQAHHRVHTGEKPYKCEVCGKGFSQRSNLQAHQRVHTGEKPYKCDACGKGFRWSSGLLIHQRVHSGDKFYTSEEYSKGYPSSENPYRSEVL</sequence>
<accession>A0ABM4GU32</accession>
<dbReference type="Proteomes" id="UP001652640">
    <property type="component" value="Chromosome 20"/>
</dbReference>
<comment type="subcellular location">
    <subcellularLocation>
        <location evidence="1">Nucleus</location>
    </subcellularLocation>
</comment>
<protein>
    <submittedName>
        <fullName evidence="15">Zinc finger protein 112 isoform X1</fullName>
    </submittedName>
</protein>
<evidence type="ECO:0000313" key="15">
    <source>
        <dbReference type="RefSeq" id="XP_070306819.1"/>
    </source>
</evidence>
<reference evidence="14" key="1">
    <citation type="journal article" date="2022" name="J. Hered.">
        <title>A De Novo Chromosome-Level Genome Assembly of the White-Tailed Deer, Odocoileus Virginianus.</title>
        <authorList>
            <person name="London E.W."/>
            <person name="Roca A.L."/>
            <person name="Novakofski J.E."/>
            <person name="Mateus-Pinilla N.E."/>
        </authorList>
    </citation>
    <scope>NUCLEOTIDE SEQUENCE [LARGE SCALE GENOMIC DNA]</scope>
</reference>
<keyword evidence="3" id="KW-0479">Metal-binding</keyword>
<dbReference type="PANTHER" id="PTHR24384:SF242">
    <property type="entry name" value="ZINC FINGER PROTEIN 628"/>
    <property type="match status" value="1"/>
</dbReference>
<dbReference type="Gene3D" id="6.10.140.140">
    <property type="match status" value="1"/>
</dbReference>
<feature type="domain" description="C2H2-type" evidence="12">
    <location>
        <begin position="770"/>
        <end position="797"/>
    </location>
</feature>
<dbReference type="PANTHER" id="PTHR24384">
    <property type="entry name" value="FINGER PUTATIVE TRANSCRIPTION FACTOR FAMILY-RELATED"/>
    <property type="match status" value="1"/>
</dbReference>
<dbReference type="InterPro" id="IPR013087">
    <property type="entry name" value="Znf_C2H2_type"/>
</dbReference>
<dbReference type="InterPro" id="IPR036051">
    <property type="entry name" value="KRAB_dom_sf"/>
</dbReference>
<evidence type="ECO:0000256" key="6">
    <source>
        <dbReference type="ARBA" id="ARBA00022833"/>
    </source>
</evidence>
<evidence type="ECO:0000256" key="2">
    <source>
        <dbReference type="ARBA" id="ARBA00006991"/>
    </source>
</evidence>
<keyword evidence="14" id="KW-1185">Reference proteome</keyword>
<evidence type="ECO:0000256" key="4">
    <source>
        <dbReference type="ARBA" id="ARBA00022737"/>
    </source>
</evidence>
<dbReference type="SUPFAM" id="SSF109640">
    <property type="entry name" value="KRAB domain (Kruppel-associated box)"/>
    <property type="match status" value="1"/>
</dbReference>
<evidence type="ECO:0000259" key="13">
    <source>
        <dbReference type="PROSITE" id="PS50805"/>
    </source>
</evidence>
<comment type="similarity">
    <text evidence="2">Belongs to the krueppel C2H2-type zinc-finger protein family.</text>
</comment>
<dbReference type="GeneID" id="110137017"/>
<evidence type="ECO:0000256" key="8">
    <source>
        <dbReference type="ARBA" id="ARBA00023125"/>
    </source>
</evidence>
<evidence type="ECO:0000256" key="5">
    <source>
        <dbReference type="ARBA" id="ARBA00022771"/>
    </source>
</evidence>
<reference evidence="15" key="2">
    <citation type="submission" date="2025-08" db="UniProtKB">
        <authorList>
            <consortium name="RefSeq"/>
        </authorList>
    </citation>
    <scope>IDENTIFICATION</scope>
    <source>
        <tissue evidence="15">Tongue muscle</tissue>
    </source>
</reference>
<dbReference type="PROSITE" id="PS00028">
    <property type="entry name" value="ZINC_FINGER_C2H2_1"/>
    <property type="match status" value="14"/>
</dbReference>
<feature type="domain" description="C2H2-type" evidence="12">
    <location>
        <begin position="602"/>
        <end position="629"/>
    </location>
</feature>
<dbReference type="PROSITE" id="PS50805">
    <property type="entry name" value="KRAB"/>
    <property type="match status" value="1"/>
</dbReference>
<dbReference type="RefSeq" id="XP_070306819.1">
    <property type="nucleotide sequence ID" value="XM_070450718.1"/>
</dbReference>
<feature type="domain" description="C2H2-type" evidence="12">
    <location>
        <begin position="658"/>
        <end position="685"/>
    </location>
</feature>
<feature type="domain" description="C2H2-type" evidence="12">
    <location>
        <begin position="714"/>
        <end position="741"/>
    </location>
</feature>
<feature type="domain" description="C2H2-type" evidence="12">
    <location>
        <begin position="546"/>
        <end position="573"/>
    </location>
</feature>
<organism evidence="14 15">
    <name type="scientific">Odocoileus virginianus</name>
    <name type="common">White-tailed deer</name>
    <dbReference type="NCBI Taxonomy" id="9874"/>
    <lineage>
        <taxon>Eukaryota</taxon>
        <taxon>Metazoa</taxon>
        <taxon>Chordata</taxon>
        <taxon>Craniata</taxon>
        <taxon>Vertebrata</taxon>
        <taxon>Euteleostomi</taxon>
        <taxon>Mammalia</taxon>
        <taxon>Eutheria</taxon>
        <taxon>Laurasiatheria</taxon>
        <taxon>Artiodactyla</taxon>
        <taxon>Ruminantia</taxon>
        <taxon>Pecora</taxon>
        <taxon>Cervidae</taxon>
        <taxon>Odocoileinae</taxon>
        <taxon>Odocoileus</taxon>
    </lineage>
</organism>
<name>A0ABM4GU32_ODOVR</name>
<keyword evidence="8" id="KW-0238">DNA-binding</keyword>
<dbReference type="Pfam" id="PF01352">
    <property type="entry name" value="KRAB"/>
    <property type="match status" value="1"/>
</dbReference>
<evidence type="ECO:0000256" key="10">
    <source>
        <dbReference type="ARBA" id="ARBA00023242"/>
    </source>
</evidence>
<evidence type="ECO:0000313" key="14">
    <source>
        <dbReference type="Proteomes" id="UP001652640"/>
    </source>
</evidence>